<dbReference type="SMART" id="SM00228">
    <property type="entry name" value="PDZ"/>
    <property type="match status" value="1"/>
</dbReference>
<dbReference type="InterPro" id="IPR001478">
    <property type="entry name" value="PDZ"/>
</dbReference>
<sequence length="450" mass="51295">MKWYVYLMALCTPCILHGQGIFRLKNNKPVTVKFELHNNVVLLPLKINGILFSFLLDTGVKETILFAQTDDSLYLNNQNKMRFQGIGMEEGVEGIRSSGNIVEVADVAVDSLHWLYVIEASELDISTDVGVAINGILGSKFFYSFAIRMDYVTKKMTLYPHGYRYDNVIRNYTPVAMQIENDRPYIEARLGDAYNYAHGKMLLDMGNTDPLMLFPFLLPDYHVAAPYVEEYIGRGFNGEIYGRRNRIKAVDIGNFKIRNPIVAYPDSAAVFMSKLTPDRIGSVGSQTLQRFDVFIDYEREVLFLRRNRMFAKPFFLNMAGMDVKHDGMIWKKELITQPNKQEGTSNSYGHNEGIKIDLSNDNMRYSFVLRPTYRVAGLRKSGPAALAGVQVGDELLKINGKDLARYSLSKIMETLHARVGETIRITLLRNGELKDLKFQLIDPIPYQEMP</sequence>
<keyword evidence="5" id="KW-1185">Reference proteome</keyword>
<dbReference type="InterPro" id="IPR036034">
    <property type="entry name" value="PDZ_sf"/>
</dbReference>
<dbReference type="PROSITE" id="PS50106">
    <property type="entry name" value="PDZ"/>
    <property type="match status" value="1"/>
</dbReference>
<dbReference type="RefSeq" id="WP_133640693.1">
    <property type="nucleotide sequence ID" value="NZ_SNZV01000005.1"/>
</dbReference>
<feature type="domain" description="PDZ" evidence="2">
    <location>
        <begin position="334"/>
        <end position="415"/>
    </location>
</feature>
<dbReference type="Proteomes" id="UP000294752">
    <property type="component" value="Unassembled WGS sequence"/>
</dbReference>
<accession>A0A4V3E1G2</accession>
<dbReference type="PROSITE" id="PS50175">
    <property type="entry name" value="ASP_PROT_RETROV"/>
    <property type="match status" value="1"/>
</dbReference>
<evidence type="ECO:0000313" key="4">
    <source>
        <dbReference type="EMBL" id="TDS13218.1"/>
    </source>
</evidence>
<name>A0A4V3E1G2_9SPHI</name>
<dbReference type="InterPro" id="IPR001995">
    <property type="entry name" value="Peptidase_A2_cat"/>
</dbReference>
<dbReference type="GO" id="GO:0004190">
    <property type="term" value="F:aspartic-type endopeptidase activity"/>
    <property type="evidence" value="ECO:0007669"/>
    <property type="project" value="InterPro"/>
</dbReference>
<dbReference type="Gene3D" id="2.40.70.10">
    <property type="entry name" value="Acid Proteases"/>
    <property type="match status" value="1"/>
</dbReference>
<protein>
    <submittedName>
        <fullName evidence="4">Aspartyl protease</fullName>
    </submittedName>
</protein>
<dbReference type="Gene3D" id="2.30.42.10">
    <property type="match status" value="1"/>
</dbReference>
<dbReference type="OrthoDB" id="3521766at2"/>
<evidence type="ECO:0000313" key="5">
    <source>
        <dbReference type="Proteomes" id="UP000294752"/>
    </source>
</evidence>
<dbReference type="GO" id="GO:0006508">
    <property type="term" value="P:proteolysis"/>
    <property type="evidence" value="ECO:0007669"/>
    <property type="project" value="UniProtKB-KW"/>
</dbReference>
<keyword evidence="4" id="KW-0645">Protease</keyword>
<keyword evidence="1" id="KW-0378">Hydrolase</keyword>
<gene>
    <name evidence="4" type="ORF">B0I21_105353</name>
</gene>
<dbReference type="InterPro" id="IPR021109">
    <property type="entry name" value="Peptidase_aspartic_dom_sf"/>
</dbReference>
<dbReference type="EMBL" id="SNZV01000005">
    <property type="protein sequence ID" value="TDS13218.1"/>
    <property type="molecule type" value="Genomic_DNA"/>
</dbReference>
<feature type="domain" description="Peptidase A2" evidence="3">
    <location>
        <begin position="52"/>
        <end position="87"/>
    </location>
</feature>
<dbReference type="SUPFAM" id="SSF50630">
    <property type="entry name" value="Acid proteases"/>
    <property type="match status" value="1"/>
</dbReference>
<evidence type="ECO:0000259" key="3">
    <source>
        <dbReference type="PROSITE" id="PS50175"/>
    </source>
</evidence>
<reference evidence="4 5" key="1">
    <citation type="submission" date="2019-03" db="EMBL/GenBank/DDBJ databases">
        <title>Genomic Encyclopedia of Type Strains, Phase III (KMG-III): the genomes of soil and plant-associated and newly described type strains.</title>
        <authorList>
            <person name="Whitman W."/>
        </authorList>
    </citation>
    <scope>NUCLEOTIDE SEQUENCE [LARGE SCALE GENOMIC DNA]</scope>
    <source>
        <strain evidence="4 5">CGMCC 1.12801</strain>
    </source>
</reference>
<comment type="caution">
    <text evidence="4">The sequence shown here is derived from an EMBL/GenBank/DDBJ whole genome shotgun (WGS) entry which is preliminary data.</text>
</comment>
<evidence type="ECO:0000256" key="1">
    <source>
        <dbReference type="ARBA" id="ARBA00022801"/>
    </source>
</evidence>
<proteinExistence type="predicted"/>
<dbReference type="AlphaFoldDB" id="A0A4V3E1G2"/>
<evidence type="ECO:0000259" key="2">
    <source>
        <dbReference type="PROSITE" id="PS50106"/>
    </source>
</evidence>
<dbReference type="Pfam" id="PF13650">
    <property type="entry name" value="Asp_protease_2"/>
    <property type="match status" value="1"/>
</dbReference>
<organism evidence="4 5">
    <name type="scientific">Sphingobacterium paludis</name>
    <dbReference type="NCBI Taxonomy" id="1476465"/>
    <lineage>
        <taxon>Bacteria</taxon>
        <taxon>Pseudomonadati</taxon>
        <taxon>Bacteroidota</taxon>
        <taxon>Sphingobacteriia</taxon>
        <taxon>Sphingobacteriales</taxon>
        <taxon>Sphingobacteriaceae</taxon>
        <taxon>Sphingobacterium</taxon>
    </lineage>
</organism>
<dbReference type="Pfam" id="PF17820">
    <property type="entry name" value="PDZ_6"/>
    <property type="match status" value="1"/>
</dbReference>
<dbReference type="SUPFAM" id="SSF50156">
    <property type="entry name" value="PDZ domain-like"/>
    <property type="match status" value="1"/>
</dbReference>
<dbReference type="InterPro" id="IPR041489">
    <property type="entry name" value="PDZ_6"/>
</dbReference>